<dbReference type="SUPFAM" id="SSF53448">
    <property type="entry name" value="Nucleotide-diphospho-sugar transferases"/>
    <property type="match status" value="1"/>
</dbReference>
<evidence type="ECO:0000313" key="2">
    <source>
        <dbReference type="EMBL" id="MBE9576433.1"/>
    </source>
</evidence>
<dbReference type="Proteomes" id="UP000656274">
    <property type="component" value="Unassembled WGS sequence"/>
</dbReference>
<dbReference type="EMBL" id="JADFTZ010000002">
    <property type="protein sequence ID" value="MBE9576433.1"/>
    <property type="molecule type" value="Genomic_DNA"/>
</dbReference>
<feature type="domain" description="Glycosyltransferase 2-like" evidence="1">
    <location>
        <begin position="39"/>
        <end position="168"/>
    </location>
</feature>
<comment type="caution">
    <text evidence="2">The sequence shown here is derived from an EMBL/GenBank/DDBJ whole genome shotgun (WGS) entry which is preliminary data.</text>
</comment>
<gene>
    <name evidence="2" type="ORF">IM755_06880</name>
</gene>
<dbReference type="Gene3D" id="3.90.550.10">
    <property type="entry name" value="Spore Coat Polysaccharide Biosynthesis Protein SpsA, Chain A"/>
    <property type="match status" value="1"/>
</dbReference>
<dbReference type="Pfam" id="PF00535">
    <property type="entry name" value="Glycos_transf_2"/>
    <property type="match status" value="1"/>
</dbReference>
<proteinExistence type="predicted"/>
<keyword evidence="3" id="KW-1185">Reference proteome</keyword>
<dbReference type="InterPro" id="IPR029044">
    <property type="entry name" value="Nucleotide-diphossugar_trans"/>
</dbReference>
<evidence type="ECO:0000313" key="3">
    <source>
        <dbReference type="Proteomes" id="UP000656274"/>
    </source>
</evidence>
<sequence length="339" mass="38764">MRVGFNPNKDKVLPKSEFTHQVIVPVYIPHQKDYFKDSFQILQFCLESLITTSHSKTYISVVNNGSCEEVIVYLNQLQQNCKIQEVIHTTAIGKLNAILKGLTGHQFPLITITDADVMFLNDWQKATYEVFEAFPKTGLVCTTPSSKSFNDKTFNILTERFFSKSLAFSKVKNPVAFEAFATSIGNPNFYKSVHFEKYLTLTNDKVSAVVGAGHFVATYRGDIFSDLGVTATPFSLGGTSEAKILDLPVIRKGYWRLSTDDNYTYHLGNVQEAWMQETFNALKKQDMVIDFALHKPLKQPSNFLFWLKNTLPEKLFYRKAIRRFFLKYRGLTSEEVVNY</sequence>
<protein>
    <submittedName>
        <fullName evidence="2">Glycosyltransferase family 2 protein</fullName>
    </submittedName>
</protein>
<dbReference type="InterPro" id="IPR001173">
    <property type="entry name" value="Glyco_trans_2-like"/>
</dbReference>
<dbReference type="RefSeq" id="WP_194095082.1">
    <property type="nucleotide sequence ID" value="NZ_JADFTZ010000002.1"/>
</dbReference>
<evidence type="ECO:0000259" key="1">
    <source>
        <dbReference type="Pfam" id="PF00535"/>
    </source>
</evidence>
<reference evidence="2 3" key="1">
    <citation type="submission" date="2020-10" db="EMBL/GenBank/DDBJ databases">
        <title>The genome sequence of Flavobacterium aquaticum 1Y8A.</title>
        <authorList>
            <person name="Liu Y."/>
        </authorList>
    </citation>
    <scope>NUCLEOTIDE SEQUENCE [LARGE SCALE GENOMIC DNA]</scope>
    <source>
        <strain evidence="2 3">1Y8A</strain>
    </source>
</reference>
<accession>A0ABR9WR80</accession>
<name>A0ABR9WR80_9FLAO</name>
<organism evidence="2 3">
    <name type="scientific">Flavobacterium proteolyticum</name>
    <dbReference type="NCBI Taxonomy" id="2911683"/>
    <lineage>
        <taxon>Bacteria</taxon>
        <taxon>Pseudomonadati</taxon>
        <taxon>Bacteroidota</taxon>
        <taxon>Flavobacteriia</taxon>
        <taxon>Flavobacteriales</taxon>
        <taxon>Flavobacteriaceae</taxon>
        <taxon>Flavobacterium</taxon>
    </lineage>
</organism>